<dbReference type="PANTHER" id="PTHR43133">
    <property type="entry name" value="RNA POLYMERASE ECF-TYPE SIGMA FACTO"/>
    <property type="match status" value="1"/>
</dbReference>
<protein>
    <submittedName>
        <fullName evidence="7">Sigma-70 family RNA polymerase sigma factor</fullName>
    </submittedName>
</protein>
<evidence type="ECO:0000313" key="8">
    <source>
        <dbReference type="Proteomes" id="UP001145072"/>
    </source>
</evidence>
<dbReference type="SUPFAM" id="SSF88946">
    <property type="entry name" value="Sigma2 domain of RNA polymerase sigma factors"/>
    <property type="match status" value="1"/>
</dbReference>
<dbReference type="InterPro" id="IPR013249">
    <property type="entry name" value="RNA_pol_sigma70_r4_t2"/>
</dbReference>
<evidence type="ECO:0000256" key="1">
    <source>
        <dbReference type="ARBA" id="ARBA00010641"/>
    </source>
</evidence>
<dbReference type="GO" id="GO:0003677">
    <property type="term" value="F:DNA binding"/>
    <property type="evidence" value="ECO:0007669"/>
    <property type="project" value="InterPro"/>
</dbReference>
<comment type="caution">
    <text evidence="7">The sequence shown here is derived from an EMBL/GenBank/DDBJ whole genome shotgun (WGS) entry which is preliminary data.</text>
</comment>
<sequence length="176" mass="20857">MDENLIQDAKQGCPQAIEQVVLKYSPIVERYAFSIKFPHDDIPDLIQEVFIKVYRFIDQVEVPTFHFWLYKITLNTARDLARKHACWQSKFSLLKAEKLYDGFTCNVEENLVKKMEYEHVISKMQELDDKYQVPMMLHFQQFLSYKEISDVMGMNTSTIKVRILRGKRKVAQKVNL</sequence>
<evidence type="ECO:0000259" key="6">
    <source>
        <dbReference type="Pfam" id="PF08281"/>
    </source>
</evidence>
<keyword evidence="3" id="KW-0731">Sigma factor</keyword>
<dbReference type="RefSeq" id="WP_259866132.1">
    <property type="nucleotide sequence ID" value="NZ_JAMQJZ010000013.1"/>
</dbReference>
<dbReference type="InterPro" id="IPR039425">
    <property type="entry name" value="RNA_pol_sigma-70-like"/>
</dbReference>
<feature type="domain" description="RNA polymerase sigma factor 70 region 4 type 2" evidence="6">
    <location>
        <begin position="123"/>
        <end position="169"/>
    </location>
</feature>
<dbReference type="InterPro" id="IPR014284">
    <property type="entry name" value="RNA_pol_sigma-70_dom"/>
</dbReference>
<gene>
    <name evidence="7" type="ORF">NC661_15510</name>
</gene>
<dbReference type="InterPro" id="IPR013325">
    <property type="entry name" value="RNA_pol_sigma_r2"/>
</dbReference>
<feature type="domain" description="RNA polymerase sigma-70 region 2" evidence="5">
    <location>
        <begin position="21"/>
        <end position="84"/>
    </location>
</feature>
<name>A0A9X4AKU1_9BACI</name>
<dbReference type="Gene3D" id="1.10.1740.10">
    <property type="match status" value="1"/>
</dbReference>
<dbReference type="InterPro" id="IPR007627">
    <property type="entry name" value="RNA_pol_sigma70_r2"/>
</dbReference>
<dbReference type="GO" id="GO:0016987">
    <property type="term" value="F:sigma factor activity"/>
    <property type="evidence" value="ECO:0007669"/>
    <property type="project" value="UniProtKB-KW"/>
</dbReference>
<dbReference type="CDD" id="cd06171">
    <property type="entry name" value="Sigma70_r4"/>
    <property type="match status" value="1"/>
</dbReference>
<dbReference type="GO" id="GO:0006352">
    <property type="term" value="P:DNA-templated transcription initiation"/>
    <property type="evidence" value="ECO:0007669"/>
    <property type="project" value="InterPro"/>
</dbReference>
<accession>A0A9X4AKU1</accession>
<dbReference type="Gene3D" id="1.10.10.10">
    <property type="entry name" value="Winged helix-like DNA-binding domain superfamily/Winged helix DNA-binding domain"/>
    <property type="match status" value="1"/>
</dbReference>
<dbReference type="PANTHER" id="PTHR43133:SF60">
    <property type="entry name" value="RNA POLYMERASE SIGMA FACTOR SIGV"/>
    <property type="match status" value="1"/>
</dbReference>
<dbReference type="EMBL" id="JAMQJZ010000013">
    <property type="protein sequence ID" value="MDC3421780.1"/>
    <property type="molecule type" value="Genomic_DNA"/>
</dbReference>
<keyword evidence="8" id="KW-1185">Reference proteome</keyword>
<keyword evidence="4" id="KW-0804">Transcription</keyword>
<dbReference type="InterPro" id="IPR013324">
    <property type="entry name" value="RNA_pol_sigma_r3/r4-like"/>
</dbReference>
<evidence type="ECO:0000256" key="4">
    <source>
        <dbReference type="ARBA" id="ARBA00023163"/>
    </source>
</evidence>
<reference evidence="7" key="1">
    <citation type="submission" date="2022-06" db="EMBL/GenBank/DDBJ databases">
        <title>Aquibacillus sp. a new bacterium isolated from soil saline samples.</title>
        <authorList>
            <person name="Galisteo C."/>
            <person name="De La Haba R."/>
            <person name="Sanchez-Porro C."/>
            <person name="Ventosa A."/>
        </authorList>
    </citation>
    <scope>NUCLEOTIDE SEQUENCE</scope>
    <source>
        <strain evidence="7">JCM 12387</strain>
    </source>
</reference>
<dbReference type="Proteomes" id="UP001145072">
    <property type="component" value="Unassembled WGS sequence"/>
</dbReference>
<evidence type="ECO:0000256" key="2">
    <source>
        <dbReference type="ARBA" id="ARBA00023015"/>
    </source>
</evidence>
<dbReference type="AlphaFoldDB" id="A0A9X4AKU1"/>
<evidence type="ECO:0000313" key="7">
    <source>
        <dbReference type="EMBL" id="MDC3421780.1"/>
    </source>
</evidence>
<dbReference type="SUPFAM" id="SSF88659">
    <property type="entry name" value="Sigma3 and sigma4 domains of RNA polymerase sigma factors"/>
    <property type="match status" value="1"/>
</dbReference>
<comment type="similarity">
    <text evidence="1">Belongs to the sigma-70 factor family. ECF subfamily.</text>
</comment>
<proteinExistence type="inferred from homology"/>
<dbReference type="InterPro" id="IPR036388">
    <property type="entry name" value="WH-like_DNA-bd_sf"/>
</dbReference>
<keyword evidence="2" id="KW-0805">Transcription regulation</keyword>
<evidence type="ECO:0000259" key="5">
    <source>
        <dbReference type="Pfam" id="PF04542"/>
    </source>
</evidence>
<dbReference type="NCBIfam" id="TIGR02937">
    <property type="entry name" value="sigma70-ECF"/>
    <property type="match status" value="1"/>
</dbReference>
<dbReference type="Pfam" id="PF04542">
    <property type="entry name" value="Sigma70_r2"/>
    <property type="match status" value="1"/>
</dbReference>
<organism evidence="7 8">
    <name type="scientific">Aquibacillus koreensis</name>
    <dbReference type="NCBI Taxonomy" id="279446"/>
    <lineage>
        <taxon>Bacteria</taxon>
        <taxon>Bacillati</taxon>
        <taxon>Bacillota</taxon>
        <taxon>Bacilli</taxon>
        <taxon>Bacillales</taxon>
        <taxon>Bacillaceae</taxon>
        <taxon>Aquibacillus</taxon>
    </lineage>
</organism>
<evidence type="ECO:0000256" key="3">
    <source>
        <dbReference type="ARBA" id="ARBA00023082"/>
    </source>
</evidence>
<dbReference type="Pfam" id="PF08281">
    <property type="entry name" value="Sigma70_r4_2"/>
    <property type="match status" value="1"/>
</dbReference>